<proteinExistence type="predicted"/>
<keyword evidence="3" id="KW-1185">Reference proteome</keyword>
<dbReference type="EMBL" id="JALJRB010000040">
    <property type="protein sequence ID" value="MCJ8503023.1"/>
    <property type="molecule type" value="Genomic_DNA"/>
</dbReference>
<accession>A0AA41US80</accession>
<dbReference type="SUPFAM" id="SSF56317">
    <property type="entry name" value="Carbon-nitrogen hydrolase"/>
    <property type="match status" value="1"/>
</dbReference>
<name>A0AA41US80_9BACT</name>
<dbReference type="InterPro" id="IPR003010">
    <property type="entry name" value="C-N_Hydrolase"/>
</dbReference>
<sequence length="279" mass="30544">MDPTTQQTPSPIRIAAATTPSPTNAIQANLQRTIHWTHKAKTAGATVVCFPELNITGYNPRDPRRTASLAQSIPGPVTDQLRNLAADTGLIILAGMTEHNPAGLPYATHCVLHPDGRIERYRKLHIAPPEKQCFQAGDTIPVFHAPTATFGIQLCYDAHFPELATAMTARGATILFMPHASPHGDPITKNRSWQRHLPARAFDNSIFIVACNQAGDNNSGLTFPGNALILGPDGHPIAQKETCEEGILIADLKIETLQAVRNHPMRHFFPNRRPELYTK</sequence>
<dbReference type="Pfam" id="PF00795">
    <property type="entry name" value="CN_hydrolase"/>
    <property type="match status" value="1"/>
</dbReference>
<evidence type="ECO:0000313" key="2">
    <source>
        <dbReference type="EMBL" id="MCJ8503023.1"/>
    </source>
</evidence>
<comment type="caution">
    <text evidence="2">The sequence shown here is derived from an EMBL/GenBank/DDBJ whole genome shotgun (WGS) entry which is preliminary data.</text>
</comment>
<dbReference type="Gene3D" id="3.60.110.10">
    <property type="entry name" value="Carbon-nitrogen hydrolase"/>
    <property type="match status" value="1"/>
</dbReference>
<protein>
    <submittedName>
        <fullName evidence="2">Nitrilase</fullName>
    </submittedName>
</protein>
<organism evidence="2 3">
    <name type="scientific">Desulfatitalea alkaliphila</name>
    <dbReference type="NCBI Taxonomy" id="2929485"/>
    <lineage>
        <taxon>Bacteria</taxon>
        <taxon>Pseudomonadati</taxon>
        <taxon>Thermodesulfobacteriota</taxon>
        <taxon>Desulfobacteria</taxon>
        <taxon>Desulfobacterales</taxon>
        <taxon>Desulfosarcinaceae</taxon>
        <taxon>Desulfatitalea</taxon>
    </lineage>
</organism>
<gene>
    <name evidence="2" type="ORF">MRX98_20780</name>
</gene>
<dbReference type="PROSITE" id="PS50263">
    <property type="entry name" value="CN_HYDROLASE"/>
    <property type="match status" value="1"/>
</dbReference>
<dbReference type="AlphaFoldDB" id="A0AA41US80"/>
<dbReference type="PANTHER" id="PTHR23088:SF50">
    <property type="entry name" value="HYDROLASE YHCX"/>
    <property type="match status" value="1"/>
</dbReference>
<dbReference type="Proteomes" id="UP001165427">
    <property type="component" value="Unassembled WGS sequence"/>
</dbReference>
<feature type="domain" description="CN hydrolase" evidence="1">
    <location>
        <begin position="12"/>
        <end position="254"/>
    </location>
</feature>
<evidence type="ECO:0000313" key="3">
    <source>
        <dbReference type="Proteomes" id="UP001165427"/>
    </source>
</evidence>
<dbReference type="PANTHER" id="PTHR23088">
    <property type="entry name" value="NITRILASE-RELATED"/>
    <property type="match status" value="1"/>
</dbReference>
<reference evidence="2" key="1">
    <citation type="submission" date="2022-04" db="EMBL/GenBank/DDBJ databases">
        <title>Desulfatitalea alkaliphila sp. nov., a novel anaerobic sulfate-reducing bacterium isolated from terrestrial mud volcano, Taman Peninsula, Russia.</title>
        <authorList>
            <person name="Khomyakova M.A."/>
            <person name="Merkel A.Y."/>
            <person name="Slobodkin A.I."/>
        </authorList>
    </citation>
    <scope>NUCLEOTIDE SEQUENCE</scope>
    <source>
        <strain evidence="2">M08but</strain>
    </source>
</reference>
<dbReference type="InterPro" id="IPR036526">
    <property type="entry name" value="C-N_Hydrolase_sf"/>
</dbReference>
<evidence type="ECO:0000259" key="1">
    <source>
        <dbReference type="PROSITE" id="PS50263"/>
    </source>
</evidence>
<dbReference type="RefSeq" id="WP_246914717.1">
    <property type="nucleotide sequence ID" value="NZ_JALJRB010000040.1"/>
</dbReference>